<name>A0A7K0D850_9NOCA</name>
<dbReference type="Gene3D" id="3.40.190.10">
    <property type="entry name" value="Periplasmic binding protein-like II"/>
    <property type="match status" value="1"/>
</dbReference>
<dbReference type="PANTHER" id="PTHR30290">
    <property type="entry name" value="PERIPLASMIC BINDING COMPONENT OF ABC TRANSPORTER"/>
    <property type="match status" value="1"/>
</dbReference>
<protein>
    <submittedName>
        <fullName evidence="2">Putative lipoprotein</fullName>
    </submittedName>
</protein>
<sequence length="579" mass="60096">MRNHPGSGARGRWMLRTVGVLTAGALAGGALAGCSAKNQVPSIGYAVDAVPLSYNGGSTLGANGGAAAVFSRVLTGFFYTGPDGQQVADTDYGTAKQVPGDVQTIQYRLSPEGAYSDGVPTSCDDLVLEWAARSGRFTKPGPGGGQVPMFDAASTAGYRDIEKVECQSGSKDATVVFRPGRHFLPWQTLFSAASLLPAHIIAQATGVPNIVSAVQSADPVVMGKLAQFWNTGWNLTPGKVDTKLFPSSGPYRIDSYSDSDGLVLVKNDKWWGLAPRTPRIVVWPKNTDMKKKMSDKAIGVVDIGAGSVKDLDLSGFSVNQVPGRGAEQLTLSTSGVFASADTRRAFGLCVPRKALFDKLGHPGFDQKSGLGSGPLNSRITQADSLYYGPSSGAGNKYAGGDTAGAQQALSSAGVSNPTVRVGYRAPDDRRAQTVAMIADACRAAGITVVDAGSPTFVPTQLGAGVDAALGGTAGAPGPAGSLSGIAAAAALYTGQGLNFGHYGNGRYDAIVDQLAADDNSTNVLNLRAEAENLLWNEMPTIPLFNTPRTIAFGNGMQSGIVNPTEAGAGWNMDRWVLRR</sequence>
<comment type="caution">
    <text evidence="2">The sequence shown here is derived from an EMBL/GenBank/DDBJ whole genome shotgun (WGS) entry which is preliminary data.</text>
</comment>
<dbReference type="SUPFAM" id="SSF53850">
    <property type="entry name" value="Periplasmic binding protein-like II"/>
    <property type="match status" value="1"/>
</dbReference>
<dbReference type="Proteomes" id="UP000438448">
    <property type="component" value="Unassembled WGS sequence"/>
</dbReference>
<evidence type="ECO:0000259" key="1">
    <source>
        <dbReference type="Pfam" id="PF00496"/>
    </source>
</evidence>
<proteinExistence type="predicted"/>
<dbReference type="Pfam" id="PF00496">
    <property type="entry name" value="SBP_bac_5"/>
    <property type="match status" value="1"/>
</dbReference>
<dbReference type="AlphaFoldDB" id="A0A7K0D850"/>
<keyword evidence="2" id="KW-0449">Lipoprotein</keyword>
<dbReference type="EMBL" id="WEGK01000011">
    <property type="protein sequence ID" value="MQY21898.1"/>
    <property type="molecule type" value="Genomic_DNA"/>
</dbReference>
<dbReference type="PANTHER" id="PTHR30290:SF65">
    <property type="entry name" value="MONOACYL PHOSPHATIDYLINOSITOL TETRAMANNOSIDE-BINDING PROTEIN LPQW-RELATED"/>
    <property type="match status" value="1"/>
</dbReference>
<dbReference type="PROSITE" id="PS51257">
    <property type="entry name" value="PROKAR_LIPOPROTEIN"/>
    <property type="match status" value="1"/>
</dbReference>
<accession>A0A7K0D850</accession>
<dbReference type="GO" id="GO:1904680">
    <property type="term" value="F:peptide transmembrane transporter activity"/>
    <property type="evidence" value="ECO:0007669"/>
    <property type="project" value="TreeGrafter"/>
</dbReference>
<dbReference type="GO" id="GO:0015833">
    <property type="term" value="P:peptide transport"/>
    <property type="evidence" value="ECO:0007669"/>
    <property type="project" value="TreeGrafter"/>
</dbReference>
<gene>
    <name evidence="2" type="ORF">NRB20_50110</name>
</gene>
<feature type="domain" description="Solute-binding protein family 5" evidence="1">
    <location>
        <begin position="99"/>
        <end position="475"/>
    </location>
</feature>
<evidence type="ECO:0000313" key="3">
    <source>
        <dbReference type="Proteomes" id="UP000438448"/>
    </source>
</evidence>
<dbReference type="Gene3D" id="3.10.105.10">
    <property type="entry name" value="Dipeptide-binding Protein, Domain 3"/>
    <property type="match status" value="1"/>
</dbReference>
<organism evidence="2 3">
    <name type="scientific">Nocardia macrotermitis</name>
    <dbReference type="NCBI Taxonomy" id="2585198"/>
    <lineage>
        <taxon>Bacteria</taxon>
        <taxon>Bacillati</taxon>
        <taxon>Actinomycetota</taxon>
        <taxon>Actinomycetes</taxon>
        <taxon>Mycobacteriales</taxon>
        <taxon>Nocardiaceae</taxon>
        <taxon>Nocardia</taxon>
    </lineage>
</organism>
<evidence type="ECO:0000313" key="2">
    <source>
        <dbReference type="EMBL" id="MQY21898.1"/>
    </source>
</evidence>
<keyword evidence="3" id="KW-1185">Reference proteome</keyword>
<dbReference type="InterPro" id="IPR039424">
    <property type="entry name" value="SBP_5"/>
</dbReference>
<dbReference type="InterPro" id="IPR000914">
    <property type="entry name" value="SBP_5_dom"/>
</dbReference>
<dbReference type="Gene3D" id="3.90.76.10">
    <property type="entry name" value="Dipeptide-binding Protein, Domain 1"/>
    <property type="match status" value="1"/>
</dbReference>
<reference evidence="2 3" key="1">
    <citation type="submission" date="2019-10" db="EMBL/GenBank/DDBJ databases">
        <title>Nocardia macrotermitis sp. nov. and Nocardia aurantia sp. nov., isolated from the gut of fungus growing-termite Macrotermes natalensis.</title>
        <authorList>
            <person name="Benndorf R."/>
            <person name="Schwitalla J."/>
            <person name="Martin K."/>
            <person name="De Beer W."/>
            <person name="Kaster A.-K."/>
            <person name="Vollmers J."/>
            <person name="Poulsen M."/>
            <person name="Beemelmanns C."/>
        </authorList>
    </citation>
    <scope>NUCLEOTIDE SEQUENCE [LARGE SCALE GENOMIC DNA]</scope>
    <source>
        <strain evidence="2 3">RB20</strain>
    </source>
</reference>